<feature type="compositionally biased region" description="Low complexity" evidence="1">
    <location>
        <begin position="524"/>
        <end position="535"/>
    </location>
</feature>
<evidence type="ECO:0000256" key="1">
    <source>
        <dbReference type="SAM" id="MobiDB-lite"/>
    </source>
</evidence>
<protein>
    <submittedName>
        <fullName evidence="2">Uncharacterized protein</fullName>
    </submittedName>
</protein>
<proteinExistence type="predicted"/>
<dbReference type="EMBL" id="BNAY01000001">
    <property type="protein sequence ID" value="GHH01108.1"/>
    <property type="molecule type" value="Genomic_DNA"/>
</dbReference>
<evidence type="ECO:0000313" key="3">
    <source>
        <dbReference type="Proteomes" id="UP000635387"/>
    </source>
</evidence>
<feature type="region of interest" description="Disordered" evidence="1">
    <location>
        <begin position="188"/>
        <end position="312"/>
    </location>
</feature>
<feature type="compositionally biased region" description="Low complexity" evidence="1">
    <location>
        <begin position="128"/>
        <end position="151"/>
    </location>
</feature>
<feature type="compositionally biased region" description="Pro residues" evidence="1">
    <location>
        <begin position="761"/>
        <end position="779"/>
    </location>
</feature>
<name>A0ABQ3L405_9PSEU</name>
<keyword evidence="3" id="KW-1185">Reference proteome</keyword>
<sequence length="824" mass="85623">MWTWRRKEPGSPPESPPSGPAALPVTRAEWRSLPPIQRVVAEHPLINPVQRFSSSLTSWQSPGYLEPLGHRVGPAEPAGVIGGLARAPMTQAAGAHAPDMPVVQRSVRRRGVLSRLWGMSVQRAAEPAAPVAESPALESPAPEPESAPLAATVQPYEEPSPDEALPPEPSPVSEPSAAFVLPVVAVASREADRPSMPLTSVGPSVLSARPPVRAVQAIRSETPGSPLHTPDPAAELAPMPAGRPLADASEPDHGPIVPTPDSMASSMAPEPDLTEAEPFETVPVRTPDSLPAEPPASEVATPSSAEPSRPALPVVQRTEQIHAVPRRLGLGAPILPDSDQTPAPVLPVAEPVAEPDGVAGEPEVEDKVAEVDAPLAGAVETTVLPPSTADETSAAVPDEVPRPVARIVAGEERNPPSESRSSTSMAIQRAASEPALELPSPKHQDVPLSGASVQKPVPKPVQRLRQSDLPGETAGDTRMSEPPSSLPTVTLSRSSPSTTIQPLESTRIHTTTKEISAPPGAPGGAEHPAPAAATATSPLPVARIVDGTGSVTAPVPEAVTQPFRTPVASRPTLAAWTALTGGASAATALPELSVSRVIEAPRVTSPLPSARVLDGSTRATIQRFHQPSPPVSETPAVETVTVPPVARREDAGVLHLPPAVLPVARSTDDVEPAPYLSEPNSGALVSAGRPGLPGPLPVARIPEAVPDGLNVRKSTMDVRRLVQRTASSETVDQGDGLVLSSPAVVLPRQAETAVVQREPETPPPAPDAPPVPAPEPPATPSAAPAAQPGTEELVKKLFDPLLRRLKTELRLDRERRGALTDRPH</sequence>
<dbReference type="Proteomes" id="UP000635387">
    <property type="component" value="Unassembled WGS sequence"/>
</dbReference>
<organism evidence="2 3">
    <name type="scientific">Amycolatopsis oliviviridis</name>
    <dbReference type="NCBI Taxonomy" id="1471590"/>
    <lineage>
        <taxon>Bacteria</taxon>
        <taxon>Bacillati</taxon>
        <taxon>Actinomycetota</taxon>
        <taxon>Actinomycetes</taxon>
        <taxon>Pseudonocardiales</taxon>
        <taxon>Pseudonocardiaceae</taxon>
        <taxon>Amycolatopsis</taxon>
    </lineage>
</organism>
<evidence type="ECO:0000313" key="2">
    <source>
        <dbReference type="EMBL" id="GHH01108.1"/>
    </source>
</evidence>
<dbReference type="RefSeq" id="WP_191250588.1">
    <property type="nucleotide sequence ID" value="NZ_BNAY01000001.1"/>
</dbReference>
<comment type="caution">
    <text evidence="2">The sequence shown here is derived from an EMBL/GenBank/DDBJ whole genome shotgun (WGS) entry which is preliminary data.</text>
</comment>
<feature type="region of interest" description="Disordered" evidence="1">
    <location>
        <begin position="380"/>
        <end position="535"/>
    </location>
</feature>
<feature type="region of interest" description="Disordered" evidence="1">
    <location>
        <begin position="1"/>
        <end position="23"/>
    </location>
</feature>
<accession>A0ABQ3L405</accession>
<feature type="compositionally biased region" description="Polar residues" evidence="1">
    <location>
        <begin position="482"/>
        <end position="504"/>
    </location>
</feature>
<reference evidence="3" key="1">
    <citation type="journal article" date="2019" name="Int. J. Syst. Evol. Microbiol.">
        <title>The Global Catalogue of Microorganisms (GCM) 10K type strain sequencing project: providing services to taxonomists for standard genome sequencing and annotation.</title>
        <authorList>
            <consortium name="The Broad Institute Genomics Platform"/>
            <consortium name="The Broad Institute Genome Sequencing Center for Infectious Disease"/>
            <person name="Wu L."/>
            <person name="Ma J."/>
        </authorList>
    </citation>
    <scope>NUCLEOTIDE SEQUENCE [LARGE SCALE GENOMIC DNA]</scope>
    <source>
        <strain evidence="3">CGMCC 4.7683</strain>
    </source>
</reference>
<feature type="region of interest" description="Disordered" evidence="1">
    <location>
        <begin position="749"/>
        <end position="793"/>
    </location>
</feature>
<gene>
    <name evidence="2" type="ORF">GCM10017790_00810</name>
</gene>
<feature type="region of interest" description="Disordered" evidence="1">
    <location>
        <begin position="128"/>
        <end position="175"/>
    </location>
</feature>
<feature type="compositionally biased region" description="Pro residues" evidence="1">
    <location>
        <begin position="10"/>
        <end position="19"/>
    </location>
</feature>